<comment type="caution">
    <text evidence="1">The sequence shown here is derived from an EMBL/GenBank/DDBJ whole genome shotgun (WGS) entry which is preliminary data.</text>
</comment>
<gene>
    <name evidence="1" type="ORF">M878_19475</name>
</gene>
<dbReference type="EMBL" id="AWQX01000170">
    <property type="protein sequence ID" value="EST29936.1"/>
    <property type="molecule type" value="Genomic_DNA"/>
</dbReference>
<organism evidence="1 2">
    <name type="scientific">Streptomyces roseochromogenus subsp. oscitans DS 12.976</name>
    <dbReference type="NCBI Taxonomy" id="1352936"/>
    <lineage>
        <taxon>Bacteria</taxon>
        <taxon>Bacillati</taxon>
        <taxon>Actinomycetota</taxon>
        <taxon>Actinomycetes</taxon>
        <taxon>Kitasatosporales</taxon>
        <taxon>Streptomycetaceae</taxon>
        <taxon>Streptomyces</taxon>
    </lineage>
</organism>
<dbReference type="PATRIC" id="fig|1352936.5.peg.4083"/>
<dbReference type="Proteomes" id="UP000017984">
    <property type="component" value="Chromosome"/>
</dbReference>
<dbReference type="STRING" id="1352936.M878_19475"/>
<accession>V6KER2</accession>
<dbReference type="AlphaFoldDB" id="V6KER2"/>
<keyword evidence="2" id="KW-1185">Reference proteome</keyword>
<reference evidence="1 2" key="1">
    <citation type="journal article" date="2014" name="Genome Announc.">
        <title>Draft Genome Sequence of Streptomyces roseochromogenes subsp. oscitans DS 12.976, Producer of the Aminocoumarin Antibiotic Clorobiocin.</title>
        <authorList>
            <person name="Ruckert C."/>
            <person name="Kalinowski J."/>
            <person name="Heide L."/>
            <person name="Apel A.K."/>
        </authorList>
    </citation>
    <scope>NUCLEOTIDE SEQUENCE [LARGE SCALE GENOMIC DNA]</scope>
    <source>
        <strain evidence="1 2">DS 12.976</strain>
    </source>
</reference>
<sequence>MSVLEQEHHVPGITDTHPVPLLPLAQFFARDVPGLAGPDGADVLQVLWCPFSAHGDLATPGIHLRWRNSSKVGELLAEPPLPAVIGDDEYVPEPCVLHPEPVTEHEYIGLLDAGLQERIYGWEDGQAEADEFEGHEPPRYQTDLSTAPGWKVGGFATWETSGPYQVVCTCGSPMCPLLTIASTEWEDETISWVPVEDRHLAEEFEANTPTRVTVGRGGSLTIFTCPTDPRHPHQVTLQ</sequence>
<evidence type="ECO:0000313" key="2">
    <source>
        <dbReference type="Proteomes" id="UP000017984"/>
    </source>
</evidence>
<name>V6KER2_STRRC</name>
<protein>
    <recommendedName>
        <fullName evidence="3">DUF1963 domain-containing protein</fullName>
    </recommendedName>
</protein>
<proteinExistence type="predicted"/>
<evidence type="ECO:0008006" key="3">
    <source>
        <dbReference type="Google" id="ProtNLM"/>
    </source>
</evidence>
<dbReference type="HOGENOM" id="CLU_038469_0_0_11"/>
<evidence type="ECO:0000313" key="1">
    <source>
        <dbReference type="EMBL" id="EST29936.1"/>
    </source>
</evidence>